<protein>
    <recommendedName>
        <fullName evidence="4">Alpha/beta hydrolase fold-3 domain-containing protein</fullName>
    </recommendedName>
</protein>
<name>A0ABZ3INX2_9FIRM</name>
<organism evidence="2 3">
    <name type="scientific">Sporomusa silvacetica DSM 10669</name>
    <dbReference type="NCBI Taxonomy" id="1123289"/>
    <lineage>
        <taxon>Bacteria</taxon>
        <taxon>Bacillati</taxon>
        <taxon>Bacillota</taxon>
        <taxon>Negativicutes</taxon>
        <taxon>Selenomonadales</taxon>
        <taxon>Sporomusaceae</taxon>
        <taxon>Sporomusa</taxon>
    </lineage>
</organism>
<dbReference type="Gene3D" id="3.40.50.1820">
    <property type="entry name" value="alpha/beta hydrolase"/>
    <property type="match status" value="2"/>
</dbReference>
<dbReference type="EMBL" id="CP155573">
    <property type="protein sequence ID" value="XFO67427.1"/>
    <property type="molecule type" value="Genomic_DNA"/>
</dbReference>
<sequence length="180" mass="19752">MKETERGRDMQAIKAYVGSMKEIFDLEKKTVSQIRQEYASLKPAELPLGATVETVTVANLPAEWVRAANVPAGSEQVILYLHGGGFYCGNCDTHSNFAALISAATGVQVLLSDSTRLAARAKAAGIDVSLEVWENMWHVFQTFAAIVPEAREALDHIGKFVRNISADEILNIKMKENYHG</sequence>
<keyword evidence="3" id="KW-1185">Reference proteome</keyword>
<dbReference type="InterPro" id="IPR002168">
    <property type="entry name" value="Lipase_GDXG_HIS_AS"/>
</dbReference>
<dbReference type="InterPro" id="IPR029058">
    <property type="entry name" value="AB_hydrolase_fold"/>
</dbReference>
<gene>
    <name evidence="2" type="ORF">SPSIL_036260</name>
</gene>
<dbReference type="Proteomes" id="UP000216752">
    <property type="component" value="Chromosome"/>
</dbReference>
<reference evidence="2" key="1">
    <citation type="submission" date="2024-05" db="EMBL/GenBank/DDBJ databases">
        <title>Isolation and characterization of Sporomusa carbonis sp. nov., a carboxydotrophic hydrogenogen in the genus of Sporomusa isolated from a charcoal burning pile.</title>
        <authorList>
            <person name="Boeer T."/>
            <person name="Rosenbaum F."/>
            <person name="Eysell L."/>
            <person name="Mueller V."/>
            <person name="Daniel R."/>
            <person name="Poehlein A."/>
        </authorList>
    </citation>
    <scope>NUCLEOTIDE SEQUENCE [LARGE SCALE GENOMIC DNA]</scope>
    <source>
        <strain evidence="2">DSM 10669</strain>
    </source>
</reference>
<evidence type="ECO:0000313" key="3">
    <source>
        <dbReference type="Proteomes" id="UP000216752"/>
    </source>
</evidence>
<dbReference type="RefSeq" id="WP_169717710.1">
    <property type="nucleotide sequence ID" value="NZ_CP155573.1"/>
</dbReference>
<evidence type="ECO:0000313" key="2">
    <source>
        <dbReference type="EMBL" id="XFO67427.1"/>
    </source>
</evidence>
<dbReference type="SUPFAM" id="SSF53474">
    <property type="entry name" value="alpha/beta-Hydrolases"/>
    <property type="match status" value="2"/>
</dbReference>
<dbReference type="PROSITE" id="PS01173">
    <property type="entry name" value="LIPASE_GDXG_HIS"/>
    <property type="match status" value="1"/>
</dbReference>
<comment type="similarity">
    <text evidence="1">Belongs to the 'GDXG' lipolytic enzyme family.</text>
</comment>
<proteinExistence type="inferred from homology"/>
<evidence type="ECO:0008006" key="4">
    <source>
        <dbReference type="Google" id="ProtNLM"/>
    </source>
</evidence>
<evidence type="ECO:0000256" key="1">
    <source>
        <dbReference type="ARBA" id="ARBA00010515"/>
    </source>
</evidence>
<accession>A0ABZ3INX2</accession>